<organism evidence="2">
    <name type="scientific">Hexamita inflata</name>
    <dbReference type="NCBI Taxonomy" id="28002"/>
    <lineage>
        <taxon>Eukaryota</taxon>
        <taxon>Metamonada</taxon>
        <taxon>Diplomonadida</taxon>
        <taxon>Hexamitidae</taxon>
        <taxon>Hexamitinae</taxon>
        <taxon>Hexamita</taxon>
    </lineage>
</organism>
<sequence>MSKNNRINNSFHLDIEPIAYLNYQNIGTPKTGDYDEVINIKRYQSSGTFQKLSDRLEEQQIYRPHAVYKTMKMYSGPILYKEQNDYQNQIMEYQKKNIKEPKQQENVEVLKQNQKESVYDKLKQFNNKKQVYQAKWRK</sequence>
<evidence type="ECO:0000313" key="4">
    <source>
        <dbReference type="Proteomes" id="UP001642409"/>
    </source>
</evidence>
<accession>A0AA86TLJ5</accession>
<evidence type="ECO:0000259" key="1">
    <source>
        <dbReference type="Pfam" id="PF08489"/>
    </source>
</evidence>
<dbReference type="EMBL" id="CAXDID020000053">
    <property type="protein sequence ID" value="CAL6005961.1"/>
    <property type="molecule type" value="Genomic_DNA"/>
</dbReference>
<reference evidence="3 4" key="2">
    <citation type="submission" date="2024-07" db="EMBL/GenBank/DDBJ databases">
        <authorList>
            <person name="Akdeniz Z."/>
        </authorList>
    </citation>
    <scope>NUCLEOTIDE SEQUENCE [LARGE SCALE GENOMIC DNA]</scope>
</reference>
<gene>
    <name evidence="3" type="ORF">HINF_LOCUS19887</name>
    <name evidence="2" type="ORF">HINF_LOCUS4158</name>
</gene>
<reference evidence="2" key="1">
    <citation type="submission" date="2023-06" db="EMBL/GenBank/DDBJ databases">
        <authorList>
            <person name="Kurt Z."/>
        </authorList>
    </citation>
    <scope>NUCLEOTIDE SEQUENCE</scope>
</reference>
<comment type="caution">
    <text evidence="2">The sequence shown here is derived from an EMBL/GenBank/DDBJ whole genome shotgun (WGS) entry which is preliminary data.</text>
</comment>
<dbReference type="InterPro" id="IPR013696">
    <property type="entry name" value="TiaS_FLD"/>
</dbReference>
<dbReference type="EMBL" id="CATOUU010000108">
    <property type="protein sequence ID" value="CAI9916513.1"/>
    <property type="molecule type" value="Genomic_DNA"/>
</dbReference>
<dbReference type="AlphaFoldDB" id="A0AA86TLJ5"/>
<evidence type="ECO:0000313" key="2">
    <source>
        <dbReference type="EMBL" id="CAI9916513.1"/>
    </source>
</evidence>
<feature type="domain" description="TiaS FLD" evidence="1">
    <location>
        <begin position="14"/>
        <end position="116"/>
    </location>
</feature>
<protein>
    <submittedName>
        <fullName evidence="3">Hypothetical_protein</fullName>
    </submittedName>
</protein>
<name>A0AA86TLJ5_9EUKA</name>
<proteinExistence type="predicted"/>
<dbReference type="Proteomes" id="UP001642409">
    <property type="component" value="Unassembled WGS sequence"/>
</dbReference>
<dbReference type="Pfam" id="PF08489">
    <property type="entry name" value="TiaS_FLD"/>
    <property type="match status" value="1"/>
</dbReference>
<evidence type="ECO:0000313" key="3">
    <source>
        <dbReference type="EMBL" id="CAL6005961.1"/>
    </source>
</evidence>
<keyword evidence="4" id="KW-1185">Reference proteome</keyword>